<dbReference type="PANTHER" id="PTHR48073:SF2">
    <property type="entry name" value="O-SUCCINYLBENZOATE SYNTHASE"/>
    <property type="match status" value="1"/>
</dbReference>
<gene>
    <name evidence="4 6" type="primary">menC</name>
    <name evidence="6" type="ORF">GCM10017577_34360</name>
</gene>
<comment type="cofactor">
    <cofactor evidence="4">
        <name>a divalent metal cation</name>
        <dbReference type="ChEBI" id="CHEBI:60240"/>
    </cofactor>
</comment>
<dbReference type="GO" id="GO:0043748">
    <property type="term" value="F:O-succinylbenzoate synthase activity"/>
    <property type="evidence" value="ECO:0007669"/>
    <property type="project" value="UniProtKB-EC"/>
</dbReference>
<evidence type="ECO:0000256" key="4">
    <source>
        <dbReference type="HAMAP-Rule" id="MF_00470"/>
    </source>
</evidence>
<sequence>MHSAAVYAIPMTTRFRGITVREGMLLQGPAGWGEFCAFPEYGDAEAAAWFAAAREAAEEGWPEPVRNTVPVNCIVPAVGPERAAEMVRASGCATAKVKVADHPDSAREDLERVAAVRDALGPAGHVRVDANARWDVDTAVREIRALDAAAGGLQYVEQPCPSVEELAAVRRRVDVRIAADESIRRAEDPLRVAVAGAADVAILKCLPLGGVRRALRVAEACGLPCVVSSALESSVGLAAEIALAAALPELEFACGLGTGRLFTTDVVPDADRLIPRDGVLPVLRTAPEPVRRAEVAAGPEREAWWRARAERVALL</sequence>
<evidence type="ECO:0000256" key="3">
    <source>
        <dbReference type="ARBA" id="ARBA00023239"/>
    </source>
</evidence>
<proteinExistence type="inferred from homology"/>
<dbReference type="SUPFAM" id="SSF51604">
    <property type="entry name" value="Enolase C-terminal domain-like"/>
    <property type="match status" value="1"/>
</dbReference>
<feature type="binding site" evidence="4">
    <location>
        <position position="157"/>
    </location>
    <ligand>
        <name>Mg(2+)</name>
        <dbReference type="ChEBI" id="CHEBI:18420"/>
    </ligand>
</feature>
<dbReference type="InterPro" id="IPR029065">
    <property type="entry name" value="Enolase_C-like"/>
</dbReference>
<dbReference type="EMBL" id="BSFQ01000013">
    <property type="protein sequence ID" value="GLL12295.1"/>
    <property type="molecule type" value="Genomic_DNA"/>
</dbReference>
<comment type="similarity">
    <text evidence="4">Belongs to the mandelate racemase/muconate lactonizing enzyme family. MenC type 1 subfamily.</text>
</comment>
<dbReference type="Pfam" id="PF13378">
    <property type="entry name" value="MR_MLE_C"/>
    <property type="match status" value="1"/>
</dbReference>
<dbReference type="InterPro" id="IPR036849">
    <property type="entry name" value="Enolase-like_C_sf"/>
</dbReference>
<dbReference type="HAMAP" id="MF_00470">
    <property type="entry name" value="MenC_1"/>
    <property type="match status" value="1"/>
</dbReference>
<evidence type="ECO:0000256" key="1">
    <source>
        <dbReference type="ARBA" id="ARBA00022723"/>
    </source>
</evidence>
<organism evidence="6 7">
    <name type="scientific">Pseudonocardia halophobica</name>
    <dbReference type="NCBI Taxonomy" id="29401"/>
    <lineage>
        <taxon>Bacteria</taxon>
        <taxon>Bacillati</taxon>
        <taxon>Actinomycetota</taxon>
        <taxon>Actinomycetes</taxon>
        <taxon>Pseudonocardiales</taxon>
        <taxon>Pseudonocardiaceae</taxon>
        <taxon>Pseudonocardia</taxon>
    </lineage>
</organism>
<dbReference type="SMART" id="SM00922">
    <property type="entry name" value="MR_MLE"/>
    <property type="match status" value="1"/>
</dbReference>
<keyword evidence="1 4" id="KW-0479">Metal-binding</keyword>
<evidence type="ECO:0000313" key="7">
    <source>
        <dbReference type="Proteomes" id="UP001143463"/>
    </source>
</evidence>
<dbReference type="Pfam" id="PF18374">
    <property type="entry name" value="Enolase_like_N"/>
    <property type="match status" value="1"/>
</dbReference>
<keyword evidence="7" id="KW-1185">Reference proteome</keyword>
<keyword evidence="4" id="KW-0474">Menaquinone biosynthesis</keyword>
<evidence type="ECO:0000313" key="6">
    <source>
        <dbReference type="EMBL" id="GLL12295.1"/>
    </source>
</evidence>
<comment type="pathway">
    <text evidence="4">Quinol/quinone metabolism; 1,4-dihydroxy-2-naphthoate biosynthesis; 1,4-dihydroxy-2-naphthoate from chorismate: step 4/7.</text>
</comment>
<dbReference type="PANTHER" id="PTHR48073">
    <property type="entry name" value="O-SUCCINYLBENZOATE SYNTHASE-RELATED"/>
    <property type="match status" value="1"/>
</dbReference>
<dbReference type="NCBIfam" id="NF002782">
    <property type="entry name" value="PRK02901.1"/>
    <property type="match status" value="1"/>
</dbReference>
<comment type="caution">
    <text evidence="6">The sequence shown here is derived from an EMBL/GenBank/DDBJ whole genome shotgun (WGS) entry which is preliminary data.</text>
</comment>
<dbReference type="CDD" id="cd03320">
    <property type="entry name" value="OSBS"/>
    <property type="match status" value="1"/>
</dbReference>
<dbReference type="InterPro" id="IPR010196">
    <property type="entry name" value="OSB_synthase_MenC1"/>
</dbReference>
<evidence type="ECO:0000256" key="2">
    <source>
        <dbReference type="ARBA" id="ARBA00022842"/>
    </source>
</evidence>
<dbReference type="GO" id="GO:0000287">
    <property type="term" value="F:magnesium ion binding"/>
    <property type="evidence" value="ECO:0007669"/>
    <property type="project" value="UniProtKB-UniRule"/>
</dbReference>
<name>A0A9W6NWD7_9PSEU</name>
<feature type="active site" description="Proton donor" evidence="4">
    <location>
        <position position="98"/>
    </location>
</feature>
<comment type="catalytic activity">
    <reaction evidence="4">
        <text>(1R,6R)-6-hydroxy-2-succinyl-cyclohexa-2,4-diene-1-carboxylate = 2-succinylbenzoate + H2O</text>
        <dbReference type="Rhea" id="RHEA:10196"/>
        <dbReference type="ChEBI" id="CHEBI:15377"/>
        <dbReference type="ChEBI" id="CHEBI:18325"/>
        <dbReference type="ChEBI" id="CHEBI:58689"/>
        <dbReference type="EC" id="4.2.1.113"/>
    </reaction>
</comment>
<keyword evidence="2 4" id="KW-0460">Magnesium</keyword>
<protein>
    <recommendedName>
        <fullName evidence="4">o-succinylbenzoate synthase</fullName>
        <shortName evidence="4">OSB synthase</shortName>
        <shortName evidence="4">OSBS</shortName>
        <ecNumber evidence="4">4.2.1.113</ecNumber>
    </recommendedName>
    <alternativeName>
        <fullName evidence="4">4-(2'-carboxyphenyl)-4-oxybutyric acid synthase</fullName>
    </alternativeName>
    <alternativeName>
        <fullName evidence="4">o-succinylbenzoic acid synthase</fullName>
    </alternativeName>
</protein>
<dbReference type="EC" id="4.2.1.113" evidence="4"/>
<feature type="domain" description="Mandelate racemase/muconate lactonizing enzyme C-terminal" evidence="5">
    <location>
        <begin position="80"/>
        <end position="176"/>
    </location>
</feature>
<dbReference type="SFLD" id="SFLDG00180">
    <property type="entry name" value="muconate_cycloisomerase"/>
    <property type="match status" value="1"/>
</dbReference>
<reference evidence="6" key="1">
    <citation type="journal article" date="2014" name="Int. J. Syst. Evol. Microbiol.">
        <title>Complete genome sequence of Corynebacterium casei LMG S-19264T (=DSM 44701T), isolated from a smear-ripened cheese.</title>
        <authorList>
            <consortium name="US DOE Joint Genome Institute (JGI-PGF)"/>
            <person name="Walter F."/>
            <person name="Albersmeier A."/>
            <person name="Kalinowski J."/>
            <person name="Ruckert C."/>
        </authorList>
    </citation>
    <scope>NUCLEOTIDE SEQUENCE</scope>
    <source>
        <strain evidence="6">VKM Ac-1069</strain>
    </source>
</reference>
<feature type="active site" description="Proton acceptor" evidence="4">
    <location>
        <position position="204"/>
    </location>
</feature>
<dbReference type="InterPro" id="IPR013342">
    <property type="entry name" value="Mandelate_racemase_C"/>
</dbReference>
<reference evidence="6" key="2">
    <citation type="submission" date="2023-01" db="EMBL/GenBank/DDBJ databases">
        <authorList>
            <person name="Sun Q."/>
            <person name="Evtushenko L."/>
        </authorList>
    </citation>
    <scope>NUCLEOTIDE SEQUENCE</scope>
    <source>
        <strain evidence="6">VKM Ac-1069</strain>
    </source>
</reference>
<dbReference type="RefSeq" id="WP_037045554.1">
    <property type="nucleotide sequence ID" value="NZ_BAAAUZ010000077.1"/>
</dbReference>
<dbReference type="GO" id="GO:0009234">
    <property type="term" value="P:menaquinone biosynthetic process"/>
    <property type="evidence" value="ECO:0007669"/>
    <property type="project" value="UniProtKB-UniRule"/>
</dbReference>
<dbReference type="Gene3D" id="3.20.20.120">
    <property type="entry name" value="Enolase-like C-terminal domain"/>
    <property type="match status" value="1"/>
</dbReference>
<comment type="pathway">
    <text evidence="4">Quinol/quinone metabolism; menaquinone biosynthesis.</text>
</comment>
<evidence type="ECO:0000259" key="5">
    <source>
        <dbReference type="SMART" id="SM00922"/>
    </source>
</evidence>
<comment type="function">
    <text evidence="4">Converts 2-succinyl-6-hydroxy-2,4-cyclohexadiene-1-carboxylate (SHCHC) to 2-succinylbenzoate (OSB).</text>
</comment>
<dbReference type="SFLD" id="SFLDF00009">
    <property type="entry name" value="o-succinylbenzoate_synthase"/>
    <property type="match status" value="1"/>
</dbReference>
<dbReference type="SFLD" id="SFLDS00001">
    <property type="entry name" value="Enolase"/>
    <property type="match status" value="1"/>
</dbReference>
<dbReference type="AlphaFoldDB" id="A0A9W6NWD7"/>
<feature type="binding site" evidence="4">
    <location>
        <position position="180"/>
    </location>
    <ligand>
        <name>Mg(2+)</name>
        <dbReference type="ChEBI" id="CHEBI:18420"/>
    </ligand>
</feature>
<accession>A0A9W6NWD7</accession>
<keyword evidence="3 4" id="KW-0456">Lyase</keyword>
<dbReference type="Proteomes" id="UP001143463">
    <property type="component" value="Unassembled WGS sequence"/>
</dbReference>
<feature type="binding site" evidence="4">
    <location>
        <position position="129"/>
    </location>
    <ligand>
        <name>Mg(2+)</name>
        <dbReference type="ChEBI" id="CHEBI:18420"/>
    </ligand>
</feature>